<dbReference type="SUPFAM" id="SSF102114">
    <property type="entry name" value="Radical SAM enzymes"/>
    <property type="match status" value="1"/>
</dbReference>
<dbReference type="Proteomes" id="UP001596116">
    <property type="component" value="Unassembled WGS sequence"/>
</dbReference>
<evidence type="ECO:0000256" key="1">
    <source>
        <dbReference type="ARBA" id="ARBA00001966"/>
    </source>
</evidence>
<evidence type="ECO:0000256" key="3">
    <source>
        <dbReference type="ARBA" id="ARBA00022691"/>
    </source>
</evidence>
<dbReference type="RefSeq" id="WP_379880992.1">
    <property type="nucleotide sequence ID" value="NZ_JBHPON010000003.1"/>
</dbReference>
<dbReference type="PROSITE" id="PS51918">
    <property type="entry name" value="RADICAL_SAM"/>
    <property type="match status" value="1"/>
</dbReference>
<dbReference type="Gene3D" id="3.20.20.70">
    <property type="entry name" value="Aldolase class I"/>
    <property type="match status" value="1"/>
</dbReference>
<dbReference type="InterPro" id="IPR013785">
    <property type="entry name" value="Aldolase_TIM"/>
</dbReference>
<dbReference type="NCBIfam" id="TIGR02495">
    <property type="entry name" value="NrdG2"/>
    <property type="match status" value="1"/>
</dbReference>
<keyword evidence="9" id="KW-1185">Reference proteome</keyword>
<sequence length="248" mass="26693">MKNALISRNAASSSPRRETSACGLRIGGFEPFSTVDYPGRLAAVIFCQGCPLRCGYCHNPDLIPVRPTGSLSFEDVLSAIDLRKGFLDAVVFSGGEPLAQGAVIPAMTAIRRHGFELGLHTAGTNPAMLEATLPLVSWVGFDVKAPFDGYHGVTGVDAGAKARRSLEILVKSGVPFEVRTTVWPERIGKSEICMITSMLREMGVRRYALQEARTPGRKRCPGGEALDDAAFISGTAAMFEEFEVRRAS</sequence>
<evidence type="ECO:0000313" key="8">
    <source>
        <dbReference type="EMBL" id="MFC6037620.1"/>
    </source>
</evidence>
<accession>A0ABW1L1P6</accession>
<evidence type="ECO:0000256" key="6">
    <source>
        <dbReference type="ARBA" id="ARBA00023014"/>
    </source>
</evidence>
<evidence type="ECO:0000259" key="7">
    <source>
        <dbReference type="PROSITE" id="PS51918"/>
    </source>
</evidence>
<reference evidence="8 9" key="1">
    <citation type="submission" date="2024-09" db="EMBL/GenBank/DDBJ databases">
        <authorList>
            <person name="Zhang Z.-H."/>
        </authorList>
    </citation>
    <scope>NUCLEOTIDE SEQUENCE [LARGE SCALE GENOMIC DNA]</scope>
    <source>
        <strain evidence="8 9">HHTR114</strain>
    </source>
</reference>
<dbReference type="InterPro" id="IPR058240">
    <property type="entry name" value="rSAM_sf"/>
</dbReference>
<dbReference type="Pfam" id="PF04055">
    <property type="entry name" value="Radical_SAM"/>
    <property type="match status" value="1"/>
</dbReference>
<dbReference type="CDD" id="cd01335">
    <property type="entry name" value="Radical_SAM"/>
    <property type="match status" value="1"/>
</dbReference>
<dbReference type="PANTHER" id="PTHR30352">
    <property type="entry name" value="PYRUVATE FORMATE-LYASE-ACTIVATING ENZYME"/>
    <property type="match status" value="1"/>
</dbReference>
<keyword evidence="4" id="KW-0479">Metal-binding</keyword>
<evidence type="ECO:0000256" key="2">
    <source>
        <dbReference type="ARBA" id="ARBA00022485"/>
    </source>
</evidence>
<protein>
    <submittedName>
        <fullName evidence="8">Anaerobic ribonucleoside-triphosphate reductase activating protein</fullName>
    </submittedName>
</protein>
<dbReference type="InterPro" id="IPR007197">
    <property type="entry name" value="rSAM"/>
</dbReference>
<name>A0ABW1L1P6_9PROT</name>
<comment type="caution">
    <text evidence="8">The sequence shown here is derived from an EMBL/GenBank/DDBJ whole genome shotgun (WGS) entry which is preliminary data.</text>
</comment>
<dbReference type="EMBL" id="JBHPON010000003">
    <property type="protein sequence ID" value="MFC6037620.1"/>
    <property type="molecule type" value="Genomic_DNA"/>
</dbReference>
<evidence type="ECO:0000256" key="4">
    <source>
        <dbReference type="ARBA" id="ARBA00022723"/>
    </source>
</evidence>
<dbReference type="PANTHER" id="PTHR30352:SF13">
    <property type="entry name" value="GLYCYL-RADICAL ENZYME ACTIVATING ENZYME YJJW-RELATED"/>
    <property type="match status" value="1"/>
</dbReference>
<organism evidence="8 9">
    <name type="scientific">Hyphococcus aureus</name>
    <dbReference type="NCBI Taxonomy" id="2666033"/>
    <lineage>
        <taxon>Bacteria</taxon>
        <taxon>Pseudomonadati</taxon>
        <taxon>Pseudomonadota</taxon>
        <taxon>Alphaproteobacteria</taxon>
        <taxon>Parvularculales</taxon>
        <taxon>Parvularculaceae</taxon>
        <taxon>Hyphococcus</taxon>
    </lineage>
</organism>
<keyword evidence="5" id="KW-0408">Iron</keyword>
<comment type="cofactor">
    <cofactor evidence="1">
        <name>[4Fe-4S] cluster</name>
        <dbReference type="ChEBI" id="CHEBI:49883"/>
    </cofactor>
</comment>
<dbReference type="InterPro" id="IPR034457">
    <property type="entry name" value="Organic_radical-activating"/>
</dbReference>
<keyword evidence="3" id="KW-0949">S-adenosyl-L-methionine</keyword>
<evidence type="ECO:0000313" key="9">
    <source>
        <dbReference type="Proteomes" id="UP001596116"/>
    </source>
</evidence>
<proteinExistence type="predicted"/>
<evidence type="ECO:0000256" key="5">
    <source>
        <dbReference type="ARBA" id="ARBA00023004"/>
    </source>
</evidence>
<gene>
    <name evidence="8" type="ORF">ACFMB1_18850</name>
</gene>
<keyword evidence="6" id="KW-0411">Iron-sulfur</keyword>
<dbReference type="SFLD" id="SFLDG01094">
    <property type="entry name" value="Uncharacterised_Radical_SAM_Su"/>
    <property type="match status" value="1"/>
</dbReference>
<dbReference type="InterPro" id="IPR012840">
    <property type="entry name" value="NrdG2"/>
</dbReference>
<keyword evidence="2" id="KW-0004">4Fe-4S</keyword>
<feature type="domain" description="Radical SAM core" evidence="7">
    <location>
        <begin position="36"/>
        <end position="248"/>
    </location>
</feature>
<dbReference type="SFLD" id="SFLDS00029">
    <property type="entry name" value="Radical_SAM"/>
    <property type="match status" value="1"/>
</dbReference>